<dbReference type="InterPro" id="IPR009875">
    <property type="entry name" value="PilZ_domain"/>
</dbReference>
<protein>
    <recommendedName>
        <fullName evidence="2">PilZ domain-containing protein</fullName>
    </recommendedName>
</protein>
<evidence type="ECO:0000259" key="2">
    <source>
        <dbReference type="Pfam" id="PF07238"/>
    </source>
</evidence>
<comment type="caution">
    <text evidence="3">The sequence shown here is derived from an EMBL/GenBank/DDBJ whole genome shotgun (WGS) entry which is preliminary data.</text>
</comment>
<name>A0A0R0CJC9_9GAMM</name>
<evidence type="ECO:0000313" key="3">
    <source>
        <dbReference type="EMBL" id="KRG70025.1"/>
    </source>
</evidence>
<dbReference type="EMBL" id="LDJL01000007">
    <property type="protein sequence ID" value="KRG70025.1"/>
    <property type="molecule type" value="Genomic_DNA"/>
</dbReference>
<gene>
    <name evidence="3" type="ORF">ABB29_07230</name>
</gene>
<dbReference type="PATRIC" id="fig|344882.3.peg.2788"/>
<dbReference type="Pfam" id="PF07238">
    <property type="entry name" value="PilZ"/>
    <property type="match status" value="1"/>
</dbReference>
<dbReference type="STRING" id="344882.ABB29_07230"/>
<dbReference type="Proteomes" id="UP000052052">
    <property type="component" value="Unassembled WGS sequence"/>
</dbReference>
<dbReference type="GO" id="GO:0035438">
    <property type="term" value="F:cyclic-di-GMP binding"/>
    <property type="evidence" value="ECO:0007669"/>
    <property type="project" value="InterPro"/>
</dbReference>
<organism evidence="3 4">
    <name type="scientific">Pseudoxanthomonas dokdonensis</name>
    <dbReference type="NCBI Taxonomy" id="344882"/>
    <lineage>
        <taxon>Bacteria</taxon>
        <taxon>Pseudomonadati</taxon>
        <taxon>Pseudomonadota</taxon>
        <taxon>Gammaproteobacteria</taxon>
        <taxon>Lysobacterales</taxon>
        <taxon>Lysobacteraceae</taxon>
        <taxon>Pseudoxanthomonas</taxon>
    </lineage>
</organism>
<evidence type="ECO:0000256" key="1">
    <source>
        <dbReference type="SAM" id="MobiDB-lite"/>
    </source>
</evidence>
<keyword evidence="4" id="KW-1185">Reference proteome</keyword>
<dbReference type="Gene3D" id="2.40.10.220">
    <property type="entry name" value="predicted glycosyltransferase like domains"/>
    <property type="match status" value="1"/>
</dbReference>
<sequence>MSRRDSNPPSSAHDAGSREARRAARRHVVEPMQVSNTMTEQVIGRVGNVSETGMLLIASVPLVEDALYQLRFSIRDARGREQAMNVGAHLLWLSQANTPGQSFAGLRFLTLDSAAREALAAWVAAAGTAAR</sequence>
<reference evidence="3 4" key="1">
    <citation type="submission" date="2015-05" db="EMBL/GenBank/DDBJ databases">
        <title>Genome sequencing and analysis of members of genus Stenotrophomonas.</title>
        <authorList>
            <person name="Patil P.P."/>
            <person name="Midha S."/>
            <person name="Patil P.B."/>
        </authorList>
    </citation>
    <scope>NUCLEOTIDE SEQUENCE [LARGE SCALE GENOMIC DNA]</scope>
    <source>
        <strain evidence="3 4">DSM 21858</strain>
    </source>
</reference>
<feature type="region of interest" description="Disordered" evidence="1">
    <location>
        <begin position="1"/>
        <end position="26"/>
    </location>
</feature>
<feature type="domain" description="PilZ" evidence="2">
    <location>
        <begin position="21"/>
        <end position="124"/>
    </location>
</feature>
<dbReference type="RefSeq" id="WP_057657955.1">
    <property type="nucleotide sequence ID" value="NZ_LDJL01000007.1"/>
</dbReference>
<evidence type="ECO:0000313" key="4">
    <source>
        <dbReference type="Proteomes" id="UP000052052"/>
    </source>
</evidence>
<proteinExistence type="predicted"/>
<dbReference type="AlphaFoldDB" id="A0A0R0CJC9"/>
<accession>A0A0R0CJC9</accession>
<dbReference type="OrthoDB" id="5625505at2"/>